<evidence type="ECO:0000313" key="5">
    <source>
        <dbReference type="EMBL" id="KDE41053.1"/>
    </source>
</evidence>
<dbReference type="InterPro" id="IPR000160">
    <property type="entry name" value="GGDEF_dom"/>
</dbReference>
<keyword evidence="2" id="KW-0812">Transmembrane</keyword>
<dbReference type="InterPro" id="IPR029787">
    <property type="entry name" value="Nucleotide_cyclase"/>
</dbReference>
<name>A0A063Y418_9GAMM</name>
<feature type="transmembrane region" description="Helical" evidence="2">
    <location>
        <begin position="26"/>
        <end position="49"/>
    </location>
</feature>
<dbReference type="InterPro" id="IPR003660">
    <property type="entry name" value="HAMP_dom"/>
</dbReference>
<evidence type="ECO:0000256" key="2">
    <source>
        <dbReference type="SAM" id="Phobius"/>
    </source>
</evidence>
<dbReference type="Proteomes" id="UP000027318">
    <property type="component" value="Unassembled WGS sequence"/>
</dbReference>
<keyword evidence="2" id="KW-1133">Transmembrane helix</keyword>
<reference evidence="5 6" key="1">
    <citation type="journal article" date="2005" name="Int. J. Syst. Evol. Microbiol.">
        <title>Nitrincola lacisaponensis gen. nov., sp. nov., a novel alkaliphilic bacterium isolated from an alkaline, saline lake.</title>
        <authorList>
            <person name="Dimitriu P.A."/>
            <person name="Shukla S.K."/>
            <person name="Conradt J."/>
            <person name="Marquez M.C."/>
            <person name="Ventosa A."/>
            <person name="Maglia A."/>
            <person name="Peyton B.M."/>
            <person name="Pinkart H.C."/>
            <person name="Mormile M.R."/>
        </authorList>
    </citation>
    <scope>NUCLEOTIDE SEQUENCE [LARGE SCALE GENOMIC DNA]</scope>
    <source>
        <strain evidence="5 6">4CA</strain>
    </source>
</reference>
<dbReference type="OrthoDB" id="9803824at2"/>
<keyword evidence="6" id="KW-1185">Reference proteome</keyword>
<dbReference type="SMART" id="SM00267">
    <property type="entry name" value="GGDEF"/>
    <property type="match status" value="1"/>
</dbReference>
<evidence type="ECO:0000259" key="3">
    <source>
        <dbReference type="PROSITE" id="PS50885"/>
    </source>
</evidence>
<dbReference type="Pfam" id="PF00990">
    <property type="entry name" value="GGDEF"/>
    <property type="match status" value="1"/>
</dbReference>
<evidence type="ECO:0000256" key="1">
    <source>
        <dbReference type="ARBA" id="ARBA00001946"/>
    </source>
</evidence>
<feature type="domain" description="HAMP" evidence="3">
    <location>
        <begin position="185"/>
        <end position="238"/>
    </location>
</feature>
<protein>
    <submittedName>
        <fullName evidence="5">Diguanylate cyclase/phosphodiesterase (GGDEF &amp; EAL domains) with PAS/PAC sensor(S)</fullName>
    </submittedName>
</protein>
<dbReference type="Pfam" id="PF17152">
    <property type="entry name" value="CHASE8"/>
    <property type="match status" value="1"/>
</dbReference>
<feature type="domain" description="GGDEF" evidence="4">
    <location>
        <begin position="281"/>
        <end position="412"/>
    </location>
</feature>
<dbReference type="InterPro" id="IPR033417">
    <property type="entry name" value="CHASE8"/>
</dbReference>
<evidence type="ECO:0000259" key="4">
    <source>
        <dbReference type="PROSITE" id="PS50887"/>
    </source>
</evidence>
<organism evidence="5 6">
    <name type="scientific">Nitrincola lacisaponensis</name>
    <dbReference type="NCBI Taxonomy" id="267850"/>
    <lineage>
        <taxon>Bacteria</taxon>
        <taxon>Pseudomonadati</taxon>
        <taxon>Pseudomonadota</taxon>
        <taxon>Gammaproteobacteria</taxon>
        <taxon>Oceanospirillales</taxon>
        <taxon>Oceanospirillaceae</taxon>
        <taxon>Nitrincola</taxon>
    </lineage>
</organism>
<proteinExistence type="predicted"/>
<comment type="cofactor">
    <cofactor evidence="1">
        <name>Mg(2+)</name>
        <dbReference type="ChEBI" id="CHEBI:18420"/>
    </cofactor>
</comment>
<dbReference type="FunFam" id="3.30.70.270:FF:000001">
    <property type="entry name" value="Diguanylate cyclase domain protein"/>
    <property type="match status" value="1"/>
</dbReference>
<dbReference type="InterPro" id="IPR052163">
    <property type="entry name" value="DGC-Regulatory_Protein"/>
</dbReference>
<comment type="caution">
    <text evidence="5">The sequence shown here is derived from an EMBL/GenBank/DDBJ whole genome shotgun (WGS) entry which is preliminary data.</text>
</comment>
<feature type="transmembrane region" description="Helical" evidence="2">
    <location>
        <begin position="154"/>
        <end position="177"/>
    </location>
</feature>
<accession>A0A063Y418</accession>
<gene>
    <name evidence="5" type="ORF">ADINL_0358</name>
</gene>
<dbReference type="GO" id="GO:0016020">
    <property type="term" value="C:membrane"/>
    <property type="evidence" value="ECO:0007669"/>
    <property type="project" value="InterPro"/>
</dbReference>
<dbReference type="NCBIfam" id="TIGR00254">
    <property type="entry name" value="GGDEF"/>
    <property type="match status" value="1"/>
</dbReference>
<sequence>MTQSHQHRHRSAALPSLKTLYKRTSLTVVLCSVVLVGVVMGLIGVLKLLSLAHMNLQLVARSAAVTIEASVYFDDREVMQEQLQQLLPQADVVKAHLSLVSGERFDIWVLPDDERLRPWMHALVEQMFDPVSVAVQMQGETLATLTLWPKGERILRFMLSGLLALVVCMLLTGGLIWRVTQRLQRQLSEPLLELADITARVRSSRDFSLRVSRSQIAEIDHLRVDFNALLDELHQWQGAMEAMNHDLHYHAHHDTLTGVSNRHYFEKALQRALDYAAAHATPLSILYIDGDGFKTINDTYGHAAGDQVLQALAVRIQSALRETDLVARMGGDEFCVLLNHVGDLDEVERVCLKMLHAVNQPLELSSGDEVTLSISIGVARYPEQGSSVDELMHAADAAMYGVKREGKNGCGF</sequence>
<evidence type="ECO:0000313" key="6">
    <source>
        <dbReference type="Proteomes" id="UP000027318"/>
    </source>
</evidence>
<keyword evidence="2" id="KW-0472">Membrane</keyword>
<dbReference type="EMBL" id="JMSZ01000010">
    <property type="protein sequence ID" value="KDE41053.1"/>
    <property type="molecule type" value="Genomic_DNA"/>
</dbReference>
<dbReference type="STRING" id="267850.ADINL_0358"/>
<dbReference type="SMART" id="SM00304">
    <property type="entry name" value="HAMP"/>
    <property type="match status" value="1"/>
</dbReference>
<dbReference type="GO" id="GO:0007165">
    <property type="term" value="P:signal transduction"/>
    <property type="evidence" value="ECO:0007669"/>
    <property type="project" value="InterPro"/>
</dbReference>
<dbReference type="Gene3D" id="3.30.70.270">
    <property type="match status" value="1"/>
</dbReference>
<dbReference type="PANTHER" id="PTHR46663:SF2">
    <property type="entry name" value="GGDEF DOMAIN-CONTAINING PROTEIN"/>
    <property type="match status" value="1"/>
</dbReference>
<dbReference type="CDD" id="cd01949">
    <property type="entry name" value="GGDEF"/>
    <property type="match status" value="1"/>
</dbReference>
<dbReference type="PROSITE" id="PS50885">
    <property type="entry name" value="HAMP"/>
    <property type="match status" value="1"/>
</dbReference>
<dbReference type="PANTHER" id="PTHR46663">
    <property type="entry name" value="DIGUANYLATE CYCLASE DGCT-RELATED"/>
    <property type="match status" value="1"/>
</dbReference>
<dbReference type="InterPro" id="IPR043128">
    <property type="entry name" value="Rev_trsase/Diguanyl_cyclase"/>
</dbReference>
<dbReference type="PROSITE" id="PS50887">
    <property type="entry name" value="GGDEF"/>
    <property type="match status" value="1"/>
</dbReference>
<dbReference type="AlphaFoldDB" id="A0A063Y418"/>
<dbReference type="SUPFAM" id="SSF55073">
    <property type="entry name" value="Nucleotide cyclase"/>
    <property type="match status" value="1"/>
</dbReference>
<dbReference type="RefSeq" id="WP_051632476.1">
    <property type="nucleotide sequence ID" value="NZ_JBKBNO010000007.1"/>
</dbReference>
<dbReference type="GO" id="GO:0003824">
    <property type="term" value="F:catalytic activity"/>
    <property type="evidence" value="ECO:0007669"/>
    <property type="project" value="UniProtKB-ARBA"/>
</dbReference>